<dbReference type="InterPro" id="IPR015943">
    <property type="entry name" value="WD40/YVTN_repeat-like_dom_sf"/>
</dbReference>
<dbReference type="KEGG" id="tva:4773959"/>
<proteinExistence type="predicted"/>
<evidence type="ECO:0000313" key="1">
    <source>
        <dbReference type="EMBL" id="EAY15953.1"/>
    </source>
</evidence>
<dbReference type="OrthoDB" id="10264982at2759"/>
<dbReference type="Proteomes" id="UP000001542">
    <property type="component" value="Unassembled WGS sequence"/>
</dbReference>
<dbReference type="SMR" id="A2DUB5"/>
<sequence>MSVEAVKLSPTSVSIGCHRRRIAFEGDTAYYTDGNNLIKNGSEIIYTSKSPIYDILRHDDKFLTIDSKGLVTLHSGENSLTNSINGYSGIFSAIEKTANNIIAAHDLSHTVRIIDPSNLQTINTINAPGIPNGLSAFDNNTFVFTDDRTINVVDSRLDQIERSAVLSSQPVAIYCHDSMIIVACDDRRIRIFDSRRLRTATTTTKPASKNGTAALWTLDNECIAAIGFDEGMTLVEPSKDVGQFKRCKFLAETPFVSAPTVTEKGFAVLTRGGMMYNITDPVAFLRSQKEGAEDDADGE</sequence>
<dbReference type="VEuPathDB" id="TrichDB:TVAG_262030"/>
<evidence type="ECO:0000313" key="2">
    <source>
        <dbReference type="Proteomes" id="UP000001542"/>
    </source>
</evidence>
<dbReference type="VEuPathDB" id="TrichDB:TVAGG3_0595610"/>
<gene>
    <name evidence="1" type="ORF">TVAG_262030</name>
</gene>
<dbReference type="Gene3D" id="2.130.10.10">
    <property type="entry name" value="YVTN repeat-like/Quinoprotein amine dehydrogenase"/>
    <property type="match status" value="1"/>
</dbReference>
<protein>
    <submittedName>
        <fullName evidence="1">Uncharacterized protein</fullName>
    </submittedName>
</protein>
<organism evidence="1 2">
    <name type="scientific">Trichomonas vaginalis (strain ATCC PRA-98 / G3)</name>
    <dbReference type="NCBI Taxonomy" id="412133"/>
    <lineage>
        <taxon>Eukaryota</taxon>
        <taxon>Metamonada</taxon>
        <taxon>Parabasalia</taxon>
        <taxon>Trichomonadida</taxon>
        <taxon>Trichomonadidae</taxon>
        <taxon>Trichomonas</taxon>
    </lineage>
</organism>
<dbReference type="InParanoid" id="A2DUB5"/>
<accession>A2DUB5</accession>
<dbReference type="SUPFAM" id="SSF50978">
    <property type="entry name" value="WD40 repeat-like"/>
    <property type="match status" value="1"/>
</dbReference>
<reference evidence="1" key="2">
    <citation type="journal article" date="2007" name="Science">
        <title>Draft genome sequence of the sexually transmitted pathogen Trichomonas vaginalis.</title>
        <authorList>
            <person name="Carlton J.M."/>
            <person name="Hirt R.P."/>
            <person name="Silva J.C."/>
            <person name="Delcher A.L."/>
            <person name="Schatz M."/>
            <person name="Zhao Q."/>
            <person name="Wortman J.R."/>
            <person name="Bidwell S.L."/>
            <person name="Alsmark U.C.M."/>
            <person name="Besteiro S."/>
            <person name="Sicheritz-Ponten T."/>
            <person name="Noel C.J."/>
            <person name="Dacks J.B."/>
            <person name="Foster P.G."/>
            <person name="Simillion C."/>
            <person name="Van de Peer Y."/>
            <person name="Miranda-Saavedra D."/>
            <person name="Barton G.J."/>
            <person name="Westrop G.D."/>
            <person name="Mueller S."/>
            <person name="Dessi D."/>
            <person name="Fiori P.L."/>
            <person name="Ren Q."/>
            <person name="Paulsen I."/>
            <person name="Zhang H."/>
            <person name="Bastida-Corcuera F.D."/>
            <person name="Simoes-Barbosa A."/>
            <person name="Brown M.T."/>
            <person name="Hayes R.D."/>
            <person name="Mukherjee M."/>
            <person name="Okumura C.Y."/>
            <person name="Schneider R."/>
            <person name="Smith A.J."/>
            <person name="Vanacova S."/>
            <person name="Villalvazo M."/>
            <person name="Haas B.J."/>
            <person name="Pertea M."/>
            <person name="Feldblyum T.V."/>
            <person name="Utterback T.R."/>
            <person name="Shu C.L."/>
            <person name="Osoegawa K."/>
            <person name="de Jong P.J."/>
            <person name="Hrdy I."/>
            <person name="Horvathova L."/>
            <person name="Zubacova Z."/>
            <person name="Dolezal P."/>
            <person name="Malik S.B."/>
            <person name="Logsdon J.M. Jr."/>
            <person name="Henze K."/>
            <person name="Gupta A."/>
            <person name="Wang C.C."/>
            <person name="Dunne R.L."/>
            <person name="Upcroft J.A."/>
            <person name="Upcroft P."/>
            <person name="White O."/>
            <person name="Salzberg S.L."/>
            <person name="Tang P."/>
            <person name="Chiu C.-H."/>
            <person name="Lee Y.-S."/>
            <person name="Embley T.M."/>
            <person name="Coombs G.H."/>
            <person name="Mottram J.C."/>
            <person name="Tachezy J."/>
            <person name="Fraser-Liggett C.M."/>
            <person name="Johnson P.J."/>
        </authorList>
    </citation>
    <scope>NUCLEOTIDE SEQUENCE [LARGE SCALE GENOMIC DNA]</scope>
    <source>
        <strain evidence="1">G3</strain>
    </source>
</reference>
<dbReference type="AlphaFoldDB" id="A2DUB5"/>
<name>A2DUB5_TRIV3</name>
<dbReference type="RefSeq" id="XP_001328176.1">
    <property type="nucleotide sequence ID" value="XM_001328141.1"/>
</dbReference>
<dbReference type="EMBL" id="DS113248">
    <property type="protein sequence ID" value="EAY15953.1"/>
    <property type="molecule type" value="Genomic_DNA"/>
</dbReference>
<dbReference type="InterPro" id="IPR036322">
    <property type="entry name" value="WD40_repeat_dom_sf"/>
</dbReference>
<keyword evidence="2" id="KW-1185">Reference proteome</keyword>
<reference evidence="1" key="1">
    <citation type="submission" date="2006-10" db="EMBL/GenBank/DDBJ databases">
        <authorList>
            <person name="Amadeo P."/>
            <person name="Zhao Q."/>
            <person name="Wortman J."/>
            <person name="Fraser-Liggett C."/>
            <person name="Carlton J."/>
        </authorList>
    </citation>
    <scope>NUCLEOTIDE SEQUENCE</scope>
    <source>
        <strain evidence="1">G3</strain>
    </source>
</reference>